<evidence type="ECO:0000313" key="4">
    <source>
        <dbReference type="Proteomes" id="UP000242875"/>
    </source>
</evidence>
<dbReference type="EMBL" id="MVBO01000198">
    <property type="protein sequence ID" value="OZJ02036.1"/>
    <property type="molecule type" value="Genomic_DNA"/>
</dbReference>
<feature type="chain" id="PRO_5013012058" description="CREG-like beta-barrel domain-containing protein" evidence="1">
    <location>
        <begin position="21"/>
        <end position="197"/>
    </location>
</feature>
<feature type="domain" description="CREG-like beta-barrel" evidence="2">
    <location>
        <begin position="23"/>
        <end position="181"/>
    </location>
</feature>
<dbReference type="AlphaFoldDB" id="A0A261XUJ6"/>
<evidence type="ECO:0000313" key="3">
    <source>
        <dbReference type="EMBL" id="OZJ02036.1"/>
    </source>
</evidence>
<gene>
    <name evidence="3" type="ORF">BZG36_05078</name>
</gene>
<dbReference type="OrthoDB" id="2138282at2759"/>
<reference evidence="3 4" key="1">
    <citation type="journal article" date="2017" name="Mycologia">
        <title>Bifiguratus adelaidae, gen. et sp. nov., a new member of Mucoromycotina in endophytic and soil-dwelling habitats.</title>
        <authorList>
            <person name="Torres-Cruz T.J."/>
            <person name="Billingsley Tobias T.L."/>
            <person name="Almatruk M."/>
            <person name="Hesse C."/>
            <person name="Kuske C.R."/>
            <person name="Desiro A."/>
            <person name="Benucci G.M."/>
            <person name="Bonito G."/>
            <person name="Stajich J.E."/>
            <person name="Dunlap C."/>
            <person name="Arnold A.E."/>
            <person name="Porras-Alfaro A."/>
        </authorList>
    </citation>
    <scope>NUCLEOTIDE SEQUENCE [LARGE SCALE GENOMIC DNA]</scope>
    <source>
        <strain evidence="3 4">AZ0501</strain>
    </source>
</reference>
<organism evidence="3 4">
    <name type="scientific">Bifiguratus adelaidae</name>
    <dbReference type="NCBI Taxonomy" id="1938954"/>
    <lineage>
        <taxon>Eukaryota</taxon>
        <taxon>Fungi</taxon>
        <taxon>Fungi incertae sedis</taxon>
        <taxon>Mucoromycota</taxon>
        <taxon>Mucoromycotina</taxon>
        <taxon>Endogonomycetes</taxon>
        <taxon>Endogonales</taxon>
        <taxon>Endogonales incertae sedis</taxon>
        <taxon>Bifiguratus</taxon>
    </lineage>
</organism>
<dbReference type="Gene3D" id="2.30.110.10">
    <property type="entry name" value="Electron Transport, Fmn-binding Protein, Chain A"/>
    <property type="match status" value="1"/>
</dbReference>
<sequence>MKWLLLVLFAWQGMAAVVRGRETMQEAASIARRLVRDEGIGTLMSITNGANVEGFDGFPFGSMDYFSDSCPSTGDLMNIKNYKYDRRVSFTVRKHSADPNFHPMNNARMTMFGTLRQVDDQQFDTVKECFLTKHPDAKLWAPRGDSTFHDFHFYTFSVEKIYYIGGFGGLHYLGFLDMKTYRQAQPREDLSFHWQST</sequence>
<evidence type="ECO:0000256" key="1">
    <source>
        <dbReference type="SAM" id="SignalP"/>
    </source>
</evidence>
<dbReference type="PANTHER" id="PTHR37273:SF1">
    <property type="entry name" value="ADL397C-AP"/>
    <property type="match status" value="1"/>
</dbReference>
<keyword evidence="4" id="KW-1185">Reference proteome</keyword>
<dbReference type="InterPro" id="IPR012349">
    <property type="entry name" value="Split_barrel_FMN-bd"/>
</dbReference>
<dbReference type="Proteomes" id="UP000242875">
    <property type="component" value="Unassembled WGS sequence"/>
</dbReference>
<dbReference type="Pfam" id="PF13883">
    <property type="entry name" value="CREG_beta-barrel"/>
    <property type="match status" value="1"/>
</dbReference>
<feature type="signal peptide" evidence="1">
    <location>
        <begin position="1"/>
        <end position="20"/>
    </location>
</feature>
<comment type="caution">
    <text evidence="3">The sequence shown here is derived from an EMBL/GenBank/DDBJ whole genome shotgun (WGS) entry which is preliminary data.</text>
</comment>
<accession>A0A261XUJ6</accession>
<keyword evidence="1" id="KW-0732">Signal</keyword>
<name>A0A261XUJ6_9FUNG</name>
<proteinExistence type="predicted"/>
<dbReference type="InterPro" id="IPR055343">
    <property type="entry name" value="CREG_beta-barrel"/>
</dbReference>
<protein>
    <recommendedName>
        <fullName evidence="2">CREG-like beta-barrel domain-containing protein</fullName>
    </recommendedName>
</protein>
<dbReference type="SUPFAM" id="SSF50475">
    <property type="entry name" value="FMN-binding split barrel"/>
    <property type="match status" value="1"/>
</dbReference>
<dbReference type="PANTHER" id="PTHR37273">
    <property type="entry name" value="CHROMOSOME 8, WHOLE GENOME SHOTGUN SEQUENCE"/>
    <property type="match status" value="1"/>
</dbReference>
<evidence type="ECO:0000259" key="2">
    <source>
        <dbReference type="Pfam" id="PF13883"/>
    </source>
</evidence>